<reference evidence="1 2" key="1">
    <citation type="submission" date="2023-02" db="EMBL/GenBank/DDBJ databases">
        <title>LHISI_Scaffold_Assembly.</title>
        <authorList>
            <person name="Stuart O.P."/>
            <person name="Cleave R."/>
            <person name="Magrath M.J.L."/>
            <person name="Mikheyev A.S."/>
        </authorList>
    </citation>
    <scope>NUCLEOTIDE SEQUENCE [LARGE SCALE GENOMIC DNA]</scope>
    <source>
        <strain evidence="1">Daus_M_001</strain>
        <tissue evidence="1">Leg muscle</tissue>
    </source>
</reference>
<gene>
    <name evidence="1" type="ORF">PR048_017555</name>
</gene>
<organism evidence="1 2">
    <name type="scientific">Dryococelus australis</name>
    <dbReference type="NCBI Taxonomy" id="614101"/>
    <lineage>
        <taxon>Eukaryota</taxon>
        <taxon>Metazoa</taxon>
        <taxon>Ecdysozoa</taxon>
        <taxon>Arthropoda</taxon>
        <taxon>Hexapoda</taxon>
        <taxon>Insecta</taxon>
        <taxon>Pterygota</taxon>
        <taxon>Neoptera</taxon>
        <taxon>Polyneoptera</taxon>
        <taxon>Phasmatodea</taxon>
        <taxon>Verophasmatodea</taxon>
        <taxon>Anareolatae</taxon>
        <taxon>Phasmatidae</taxon>
        <taxon>Eurycanthinae</taxon>
        <taxon>Dryococelus</taxon>
    </lineage>
</organism>
<dbReference type="EMBL" id="JARBHB010000006">
    <property type="protein sequence ID" value="KAJ8881082.1"/>
    <property type="molecule type" value="Genomic_DNA"/>
</dbReference>
<accession>A0ABQ9H9U5</accession>
<sequence>MGERSDIKLHINIDKHKERFSSLTSLFKSKEANEKDLQLAAVEGVYVYHTVQHNESFR</sequence>
<protein>
    <submittedName>
        <fullName evidence="1">Uncharacterized protein</fullName>
    </submittedName>
</protein>
<evidence type="ECO:0000313" key="2">
    <source>
        <dbReference type="Proteomes" id="UP001159363"/>
    </source>
</evidence>
<keyword evidence="2" id="KW-1185">Reference proteome</keyword>
<evidence type="ECO:0000313" key="1">
    <source>
        <dbReference type="EMBL" id="KAJ8881082.1"/>
    </source>
</evidence>
<name>A0ABQ9H9U5_9NEOP</name>
<comment type="caution">
    <text evidence="1">The sequence shown here is derived from an EMBL/GenBank/DDBJ whole genome shotgun (WGS) entry which is preliminary data.</text>
</comment>
<proteinExistence type="predicted"/>
<dbReference type="Proteomes" id="UP001159363">
    <property type="component" value="Chromosome 5"/>
</dbReference>